<dbReference type="Proteomes" id="UP001223743">
    <property type="component" value="Unassembled WGS sequence"/>
</dbReference>
<evidence type="ECO:0000313" key="3">
    <source>
        <dbReference type="Proteomes" id="UP001223743"/>
    </source>
</evidence>
<reference evidence="2 3" key="1">
    <citation type="submission" date="2023-07" db="EMBL/GenBank/DDBJ databases">
        <title>Genomic Encyclopedia of Type Strains, Phase IV (KMG-IV): sequencing the most valuable type-strain genomes for metagenomic binning, comparative biology and taxonomic classification.</title>
        <authorList>
            <person name="Goeker M."/>
        </authorList>
    </citation>
    <scope>NUCLEOTIDE SEQUENCE [LARGE SCALE GENOMIC DNA]</scope>
    <source>
        <strain evidence="2 3">B1-1</strain>
    </source>
</reference>
<evidence type="ECO:0000256" key="1">
    <source>
        <dbReference type="SAM" id="SignalP"/>
    </source>
</evidence>
<proteinExistence type="predicted"/>
<accession>A0ABU0M352</accession>
<keyword evidence="3" id="KW-1185">Reference proteome</keyword>
<name>A0ABU0M352_9HYPH</name>
<feature type="signal peptide" evidence="1">
    <location>
        <begin position="1"/>
        <end position="22"/>
    </location>
</feature>
<keyword evidence="1" id="KW-0732">Signal</keyword>
<organism evidence="2 3">
    <name type="scientific">Kaistia geumhonensis</name>
    <dbReference type="NCBI Taxonomy" id="410839"/>
    <lineage>
        <taxon>Bacteria</taxon>
        <taxon>Pseudomonadati</taxon>
        <taxon>Pseudomonadota</taxon>
        <taxon>Alphaproteobacteria</taxon>
        <taxon>Hyphomicrobiales</taxon>
        <taxon>Kaistiaceae</taxon>
        <taxon>Kaistia</taxon>
    </lineage>
</organism>
<protein>
    <submittedName>
        <fullName evidence="2">Uncharacterized protein</fullName>
    </submittedName>
</protein>
<sequence length="230" mass="24969">MKTPFLVAVSLAALISSLPAFADETGGKTGLFNTRYCEILTLDRDGLKVDATVYNTIGFNDCPSDAWNGITEKAAARQLGVGGVELNGPRYWVLDGIKGSGVSTTGKTITINGIEMGERATLVASILQALGDHKLYKPSEIKRDTVFTYSAGKPVFDLTDPDGNVYRMQSYAQIVDKQQTLDDLAGLGAKLKLPKGWAYATRILDKDEELVATGIAYVLQDDFLNSYQRM</sequence>
<evidence type="ECO:0000313" key="2">
    <source>
        <dbReference type="EMBL" id="MDQ0515379.1"/>
    </source>
</evidence>
<comment type="caution">
    <text evidence="2">The sequence shown here is derived from an EMBL/GenBank/DDBJ whole genome shotgun (WGS) entry which is preliminary data.</text>
</comment>
<dbReference type="RefSeq" id="WP_266281073.1">
    <property type="nucleotide sequence ID" value="NZ_JAPKNF010000001.1"/>
</dbReference>
<gene>
    <name evidence="2" type="ORF">QO015_000992</name>
</gene>
<dbReference type="EMBL" id="JAUSWJ010000001">
    <property type="protein sequence ID" value="MDQ0515379.1"/>
    <property type="molecule type" value="Genomic_DNA"/>
</dbReference>
<feature type="chain" id="PRO_5046982279" evidence="1">
    <location>
        <begin position="23"/>
        <end position="230"/>
    </location>
</feature>